<comment type="caution">
    <text evidence="7">The sequence shown here is derived from an EMBL/GenBank/DDBJ whole genome shotgun (WGS) entry which is preliminary data.</text>
</comment>
<evidence type="ECO:0000259" key="6">
    <source>
        <dbReference type="PROSITE" id="PS51935"/>
    </source>
</evidence>
<dbReference type="AlphaFoldDB" id="H0R1A7"/>
<proteinExistence type="inferred from homology"/>
<sequence>MAVGALTFGLVSAPASADPGSSGSSSGSSRLYLPVSTPAGLQALAAATTQINKPYKWGGIGPNSWDCSGLVRWAFSTAGIWLPRVSQDQAKVGHAIPLWAIAPGDVIVFYRNASHIGIYAGFGQVFNAYGPNGVPIGFTPLSKMPPIKTIRRFG</sequence>
<dbReference type="InterPro" id="IPR038765">
    <property type="entry name" value="Papain-like_cys_pep_sf"/>
</dbReference>
<evidence type="ECO:0000256" key="3">
    <source>
        <dbReference type="ARBA" id="ARBA00022801"/>
    </source>
</evidence>
<keyword evidence="3" id="KW-0378">Hydrolase</keyword>
<evidence type="ECO:0000256" key="5">
    <source>
        <dbReference type="SAM" id="SignalP"/>
    </source>
</evidence>
<protein>
    <recommendedName>
        <fullName evidence="6">NlpC/P60 domain-containing protein</fullName>
    </recommendedName>
</protein>
<dbReference type="PANTHER" id="PTHR47053:SF1">
    <property type="entry name" value="MUREIN DD-ENDOPEPTIDASE MEPH-RELATED"/>
    <property type="match status" value="1"/>
</dbReference>
<dbReference type="STRING" id="1077974.GOEFS_068_00030"/>
<dbReference type="PANTHER" id="PTHR47053">
    <property type="entry name" value="MUREIN DD-ENDOPEPTIDASE MEPH-RELATED"/>
    <property type="match status" value="1"/>
</dbReference>
<dbReference type="GO" id="GO:0008234">
    <property type="term" value="F:cysteine-type peptidase activity"/>
    <property type="evidence" value="ECO:0007669"/>
    <property type="project" value="UniProtKB-KW"/>
</dbReference>
<feature type="chain" id="PRO_5003537632" description="NlpC/P60 domain-containing protein" evidence="5">
    <location>
        <begin position="18"/>
        <end position="154"/>
    </location>
</feature>
<feature type="signal peptide" evidence="5">
    <location>
        <begin position="1"/>
        <end position="17"/>
    </location>
</feature>
<keyword evidence="5" id="KW-0732">Signal</keyword>
<evidence type="ECO:0000256" key="4">
    <source>
        <dbReference type="ARBA" id="ARBA00022807"/>
    </source>
</evidence>
<evidence type="ECO:0000313" key="7">
    <source>
        <dbReference type="EMBL" id="GAB18858.1"/>
    </source>
</evidence>
<dbReference type="RefSeq" id="WP_007318194.1">
    <property type="nucleotide sequence ID" value="NZ_BAEH01000068.1"/>
</dbReference>
<dbReference type="InterPro" id="IPR051202">
    <property type="entry name" value="Peptidase_C40"/>
</dbReference>
<keyword evidence="4" id="KW-0788">Thiol protease</keyword>
<dbReference type="Proteomes" id="UP000035034">
    <property type="component" value="Unassembled WGS sequence"/>
</dbReference>
<comment type="similarity">
    <text evidence="1">Belongs to the peptidase C40 family.</text>
</comment>
<reference evidence="7 8" key="1">
    <citation type="submission" date="2011-12" db="EMBL/GenBank/DDBJ databases">
        <title>Whole genome shotgun sequence of Gordonia effusa NBRC 100432.</title>
        <authorList>
            <person name="Yoshida I."/>
            <person name="Takarada H."/>
            <person name="Hosoyama A."/>
            <person name="Tsuchikane K."/>
            <person name="Katsumata H."/>
            <person name="Yamazaki S."/>
            <person name="Fujita N."/>
        </authorList>
    </citation>
    <scope>NUCLEOTIDE SEQUENCE [LARGE SCALE GENOMIC DNA]</scope>
    <source>
        <strain evidence="7 8">NBRC 100432</strain>
    </source>
</reference>
<dbReference type="GO" id="GO:0006508">
    <property type="term" value="P:proteolysis"/>
    <property type="evidence" value="ECO:0007669"/>
    <property type="project" value="UniProtKB-KW"/>
</dbReference>
<evidence type="ECO:0000256" key="2">
    <source>
        <dbReference type="ARBA" id="ARBA00022670"/>
    </source>
</evidence>
<name>H0R1A7_9ACTN</name>
<accession>H0R1A7</accession>
<dbReference type="SUPFAM" id="SSF54001">
    <property type="entry name" value="Cysteine proteinases"/>
    <property type="match status" value="1"/>
</dbReference>
<dbReference type="InterPro" id="IPR000064">
    <property type="entry name" value="NLP_P60_dom"/>
</dbReference>
<dbReference type="PROSITE" id="PS51935">
    <property type="entry name" value="NLPC_P60"/>
    <property type="match status" value="1"/>
</dbReference>
<organism evidence="7 8">
    <name type="scientific">Gordonia effusa NBRC 100432</name>
    <dbReference type="NCBI Taxonomy" id="1077974"/>
    <lineage>
        <taxon>Bacteria</taxon>
        <taxon>Bacillati</taxon>
        <taxon>Actinomycetota</taxon>
        <taxon>Actinomycetes</taxon>
        <taxon>Mycobacteriales</taxon>
        <taxon>Gordoniaceae</taxon>
        <taxon>Gordonia</taxon>
    </lineage>
</organism>
<feature type="domain" description="NlpC/P60" evidence="6">
    <location>
        <begin position="37"/>
        <end position="154"/>
    </location>
</feature>
<dbReference type="Pfam" id="PF00877">
    <property type="entry name" value="NLPC_P60"/>
    <property type="match status" value="1"/>
</dbReference>
<keyword evidence="2" id="KW-0645">Protease</keyword>
<dbReference type="eggNOG" id="COG0791">
    <property type="taxonomic scope" value="Bacteria"/>
</dbReference>
<gene>
    <name evidence="7" type="ORF">GOEFS_068_00030</name>
</gene>
<keyword evidence="8" id="KW-1185">Reference proteome</keyword>
<dbReference type="EMBL" id="BAEH01000068">
    <property type="protein sequence ID" value="GAB18858.1"/>
    <property type="molecule type" value="Genomic_DNA"/>
</dbReference>
<evidence type="ECO:0000313" key="8">
    <source>
        <dbReference type="Proteomes" id="UP000035034"/>
    </source>
</evidence>
<evidence type="ECO:0000256" key="1">
    <source>
        <dbReference type="ARBA" id="ARBA00007074"/>
    </source>
</evidence>
<dbReference type="Gene3D" id="3.90.1720.10">
    <property type="entry name" value="endopeptidase domain like (from Nostoc punctiforme)"/>
    <property type="match status" value="1"/>
</dbReference>